<evidence type="ECO:0000259" key="8">
    <source>
        <dbReference type="PROSITE" id="PS51012"/>
    </source>
</evidence>
<feature type="transmembrane region" description="Helical" evidence="6">
    <location>
        <begin position="171"/>
        <end position="193"/>
    </location>
</feature>
<dbReference type="GO" id="GO:0043190">
    <property type="term" value="C:ATP-binding cassette (ABC) transporter complex"/>
    <property type="evidence" value="ECO:0007669"/>
    <property type="project" value="InterPro"/>
</dbReference>
<evidence type="ECO:0000256" key="4">
    <source>
        <dbReference type="ARBA" id="ARBA00023136"/>
    </source>
</evidence>
<keyword evidence="3 6" id="KW-1133">Transmembrane helix</keyword>
<dbReference type="PIRSF" id="PIRSF006648">
    <property type="entry name" value="DrrB"/>
    <property type="match status" value="1"/>
</dbReference>
<dbReference type="InterPro" id="IPR047817">
    <property type="entry name" value="ABC2_TM_bact-type"/>
</dbReference>
<reference evidence="9" key="1">
    <citation type="submission" date="2019-07" db="EMBL/GenBank/DDBJ databases">
        <title>Genomic Encyclopedia of Type Strains, Phase IV (KMG-IV): sequencing the most valuable type-strain genomes for metagenomic binning, comparative biology and taxonomic classification.</title>
        <authorList>
            <person name="Goeker M."/>
        </authorList>
    </citation>
    <scope>NUCLEOTIDE SEQUENCE</scope>
    <source>
        <strain evidence="9">DSM 44596</strain>
    </source>
</reference>
<feature type="domain" description="ABC transmembrane type-2" evidence="8">
    <location>
        <begin position="57"/>
        <end position="284"/>
    </location>
</feature>
<dbReference type="PANTHER" id="PTHR43027:SF1">
    <property type="entry name" value="DOXORUBICIN RESISTANCE ABC TRANSPORTER PERMEASE PROTEIN DRRC-RELATED"/>
    <property type="match status" value="1"/>
</dbReference>
<evidence type="ECO:0000256" key="5">
    <source>
        <dbReference type="ARBA" id="ARBA00023251"/>
    </source>
</evidence>
<feature type="transmembrane region" description="Helical" evidence="6">
    <location>
        <begin position="259"/>
        <end position="278"/>
    </location>
</feature>
<comment type="similarity">
    <text evidence="6">Belongs to the ABC-2 integral membrane protein family.</text>
</comment>
<keyword evidence="2 6" id="KW-0812">Transmembrane</keyword>
<keyword evidence="5" id="KW-0046">Antibiotic resistance</keyword>
<evidence type="ECO:0000256" key="7">
    <source>
        <dbReference type="SAM" id="MobiDB-lite"/>
    </source>
</evidence>
<feature type="transmembrane region" description="Helical" evidence="6">
    <location>
        <begin position="205"/>
        <end position="229"/>
    </location>
</feature>
<dbReference type="Pfam" id="PF01061">
    <property type="entry name" value="ABC2_membrane"/>
    <property type="match status" value="1"/>
</dbReference>
<feature type="transmembrane region" description="Helical" evidence="6">
    <location>
        <begin position="62"/>
        <end position="84"/>
    </location>
</feature>
<organism evidence="9">
    <name type="scientific">Nocardia globerula</name>
    <dbReference type="NCBI Taxonomy" id="1818"/>
    <lineage>
        <taxon>Bacteria</taxon>
        <taxon>Bacillati</taxon>
        <taxon>Actinomycetota</taxon>
        <taxon>Actinomycetes</taxon>
        <taxon>Mycobacteriales</taxon>
        <taxon>Nocardiaceae</taxon>
        <taxon>Nocardia</taxon>
    </lineage>
</organism>
<accession>A0A652YX18</accession>
<feature type="region of interest" description="Disordered" evidence="7">
    <location>
        <begin position="1"/>
        <end position="28"/>
    </location>
</feature>
<dbReference type="PANTHER" id="PTHR43027">
    <property type="entry name" value="DOXORUBICIN RESISTANCE ABC TRANSPORTER PERMEASE PROTEIN DRRC-RELATED"/>
    <property type="match status" value="1"/>
</dbReference>
<proteinExistence type="inferred from homology"/>
<evidence type="ECO:0000256" key="1">
    <source>
        <dbReference type="ARBA" id="ARBA00004141"/>
    </source>
</evidence>
<dbReference type="PROSITE" id="PS51012">
    <property type="entry name" value="ABC_TM2"/>
    <property type="match status" value="1"/>
</dbReference>
<keyword evidence="4 6" id="KW-0472">Membrane</keyword>
<dbReference type="GO" id="GO:0046677">
    <property type="term" value="P:response to antibiotic"/>
    <property type="evidence" value="ECO:0007669"/>
    <property type="project" value="UniProtKB-KW"/>
</dbReference>
<sequence>MTSTDRSKLDQSEPRRGRTLNFPEPNAALPENSAKALWTHSLIQARRLLVSWARDPSTAIQALLYPALTLIMFRVVLGNSISAATGQPSIYGTVPLIILVGAMFGSIASAVGLRTEKTSGLLSRFWTLPAHRASGLVGRMIAEAIRVLVTTIVIIGVGFIAGFRFNQGPVAAIGMLLLPIVFGIGFAVMVTALATVSDNLPLVEIVSIVCTLLMFFNSGFVPTMAYPVWLQPVIAAQPMSVAVEAMRGMSLGGPVLEPVLKTFAWSFGMIAIFIYPAIQGYRRAASD</sequence>
<evidence type="ECO:0000256" key="3">
    <source>
        <dbReference type="ARBA" id="ARBA00022989"/>
    </source>
</evidence>
<dbReference type="InterPro" id="IPR000412">
    <property type="entry name" value="ABC_2_transport"/>
</dbReference>
<name>A0A652YX18_NOCGL</name>
<dbReference type="InterPro" id="IPR013525">
    <property type="entry name" value="ABC2_TM"/>
</dbReference>
<evidence type="ECO:0000313" key="9">
    <source>
        <dbReference type="EMBL" id="TYQ08219.1"/>
    </source>
</evidence>
<comment type="caution">
    <text evidence="9">The sequence shown here is derived from an EMBL/GenBank/DDBJ whole genome shotgun (WGS) entry which is preliminary data.</text>
</comment>
<comment type="subcellular location">
    <subcellularLocation>
        <location evidence="6">Cell membrane</location>
        <topology evidence="6">Multi-pass membrane protein</topology>
    </subcellularLocation>
    <subcellularLocation>
        <location evidence="1">Membrane</location>
        <topology evidence="1">Multi-pass membrane protein</topology>
    </subcellularLocation>
</comment>
<feature type="transmembrane region" description="Helical" evidence="6">
    <location>
        <begin position="90"/>
        <end position="113"/>
    </location>
</feature>
<keyword evidence="6" id="KW-1003">Cell membrane</keyword>
<dbReference type="InterPro" id="IPR052902">
    <property type="entry name" value="ABC-2_transporter"/>
</dbReference>
<gene>
    <name evidence="9" type="ORF">FNL38_101590</name>
</gene>
<evidence type="ECO:0000256" key="6">
    <source>
        <dbReference type="RuleBase" id="RU361157"/>
    </source>
</evidence>
<dbReference type="EMBL" id="VNIQ01000001">
    <property type="protein sequence ID" value="TYQ08219.1"/>
    <property type="molecule type" value="Genomic_DNA"/>
</dbReference>
<feature type="compositionally biased region" description="Basic and acidic residues" evidence="7">
    <location>
        <begin position="1"/>
        <end position="16"/>
    </location>
</feature>
<protein>
    <recommendedName>
        <fullName evidence="6">Transport permease protein</fullName>
    </recommendedName>
</protein>
<keyword evidence="6" id="KW-0813">Transport</keyword>
<dbReference type="AlphaFoldDB" id="A0A652YX18"/>
<dbReference type="GO" id="GO:0140359">
    <property type="term" value="F:ABC-type transporter activity"/>
    <property type="evidence" value="ECO:0007669"/>
    <property type="project" value="InterPro"/>
</dbReference>
<evidence type="ECO:0000256" key="2">
    <source>
        <dbReference type="ARBA" id="ARBA00022692"/>
    </source>
</evidence>
<feature type="transmembrane region" description="Helical" evidence="6">
    <location>
        <begin position="144"/>
        <end position="165"/>
    </location>
</feature>